<dbReference type="Pfam" id="PF02734">
    <property type="entry name" value="Dak2"/>
    <property type="match status" value="1"/>
</dbReference>
<reference evidence="4" key="1">
    <citation type="submission" date="2018-06" db="EMBL/GenBank/DDBJ databases">
        <authorList>
            <person name="Zhirakovskaya E."/>
        </authorList>
    </citation>
    <scope>NUCLEOTIDE SEQUENCE</scope>
</reference>
<dbReference type="Gene3D" id="1.25.40.340">
    <property type="match status" value="1"/>
</dbReference>
<evidence type="ECO:0000256" key="2">
    <source>
        <dbReference type="ARBA" id="ARBA00022777"/>
    </source>
</evidence>
<dbReference type="PANTHER" id="PTHR28629">
    <property type="entry name" value="TRIOKINASE/FMN CYCLASE"/>
    <property type="match status" value="1"/>
</dbReference>
<dbReference type="GO" id="GO:0004371">
    <property type="term" value="F:glycerone kinase activity"/>
    <property type="evidence" value="ECO:0007669"/>
    <property type="project" value="InterPro"/>
</dbReference>
<keyword evidence="2" id="KW-0418">Kinase</keyword>
<dbReference type="EMBL" id="UOEK01000304">
    <property type="protein sequence ID" value="VAW04923.1"/>
    <property type="molecule type" value="Genomic_DNA"/>
</dbReference>
<dbReference type="InterPro" id="IPR036117">
    <property type="entry name" value="DhaL_dom_sf"/>
</dbReference>
<accession>A0A3B0SL28</accession>
<evidence type="ECO:0000313" key="4">
    <source>
        <dbReference type="EMBL" id="VAW04923.1"/>
    </source>
</evidence>
<dbReference type="GO" id="GO:0019563">
    <property type="term" value="P:glycerol catabolic process"/>
    <property type="evidence" value="ECO:0007669"/>
    <property type="project" value="TreeGrafter"/>
</dbReference>
<dbReference type="InterPro" id="IPR012737">
    <property type="entry name" value="DhaK_L_YcgS"/>
</dbReference>
<dbReference type="InterPro" id="IPR050861">
    <property type="entry name" value="Dihydroxyacetone_Kinase"/>
</dbReference>
<dbReference type="SMART" id="SM01120">
    <property type="entry name" value="Dak2"/>
    <property type="match status" value="1"/>
</dbReference>
<dbReference type="InterPro" id="IPR004007">
    <property type="entry name" value="DhaL_dom"/>
</dbReference>
<dbReference type="AlphaFoldDB" id="A0A3B0SL28"/>
<feature type="domain" description="DhaL" evidence="3">
    <location>
        <begin position="11"/>
        <end position="211"/>
    </location>
</feature>
<gene>
    <name evidence="4" type="ORF">MNBD_ACTINO02-2010</name>
</gene>
<sequence>MNVSTELLTGADWCRFVVAAADAIDAHADELSHLDSLTGDGDHGANVATALGHARSQIAHHDEASPGTVLAITADSFLDHMGGAAGALFGSFFAAVAASLGDTDAVDVRQFADAIAIGTAVVTKRGKASAGDKTMIDALIPAVVASRRAADQGVSVDEMLQLTAQAARDGATATTRMRASVGRARYTGDKSVGVQDPGATSVALIFESWAEAARKPEADC</sequence>
<dbReference type="GO" id="GO:0005829">
    <property type="term" value="C:cytosol"/>
    <property type="evidence" value="ECO:0007669"/>
    <property type="project" value="TreeGrafter"/>
</dbReference>
<dbReference type="FunFam" id="1.25.40.340:FF:000002">
    <property type="entry name" value="Dihydroxyacetone kinase, L subunit"/>
    <property type="match status" value="1"/>
</dbReference>
<evidence type="ECO:0000259" key="3">
    <source>
        <dbReference type="PROSITE" id="PS51480"/>
    </source>
</evidence>
<dbReference type="PANTHER" id="PTHR28629:SF4">
    <property type="entry name" value="TRIOKINASE_FMN CYCLASE"/>
    <property type="match status" value="1"/>
</dbReference>
<name>A0A3B0SL28_9ZZZZ</name>
<dbReference type="NCBIfam" id="TIGR02365">
    <property type="entry name" value="dha_L_ycgS"/>
    <property type="match status" value="1"/>
</dbReference>
<proteinExistence type="predicted"/>
<organism evidence="4">
    <name type="scientific">hydrothermal vent metagenome</name>
    <dbReference type="NCBI Taxonomy" id="652676"/>
    <lineage>
        <taxon>unclassified sequences</taxon>
        <taxon>metagenomes</taxon>
        <taxon>ecological metagenomes</taxon>
    </lineage>
</organism>
<keyword evidence="1" id="KW-0808">Transferase</keyword>
<dbReference type="PROSITE" id="PS51480">
    <property type="entry name" value="DHAL"/>
    <property type="match status" value="1"/>
</dbReference>
<evidence type="ECO:0000256" key="1">
    <source>
        <dbReference type="ARBA" id="ARBA00022679"/>
    </source>
</evidence>
<protein>
    <recommendedName>
        <fullName evidence="3">DhaL domain-containing protein</fullName>
    </recommendedName>
</protein>
<dbReference type="SUPFAM" id="SSF101473">
    <property type="entry name" value="DhaL-like"/>
    <property type="match status" value="1"/>
</dbReference>